<dbReference type="EMBL" id="RBNH01000005">
    <property type="protein sequence ID" value="RKO25011.1"/>
    <property type="molecule type" value="Genomic_DNA"/>
</dbReference>
<dbReference type="InterPro" id="IPR011330">
    <property type="entry name" value="Glyco_hydro/deAcase_b/a-brl"/>
</dbReference>
<dbReference type="Gene3D" id="3.20.20.370">
    <property type="entry name" value="Glycoside hydrolase/deacetylase"/>
    <property type="match status" value="1"/>
</dbReference>
<evidence type="ECO:0000256" key="1">
    <source>
        <dbReference type="ARBA" id="ARBA00022723"/>
    </source>
</evidence>
<dbReference type="GO" id="GO:0016810">
    <property type="term" value="F:hydrolase activity, acting on carbon-nitrogen (but not peptide) bonds"/>
    <property type="evidence" value="ECO:0007669"/>
    <property type="project" value="InterPro"/>
</dbReference>
<dbReference type="InterPro" id="IPR050248">
    <property type="entry name" value="Polysacc_deacetylase_ArnD"/>
</dbReference>
<dbReference type="PANTHER" id="PTHR10587">
    <property type="entry name" value="GLYCOSYL TRANSFERASE-RELATED"/>
    <property type="match status" value="1"/>
</dbReference>
<proteinExistence type="predicted"/>
<comment type="caution">
    <text evidence="4">The sequence shown here is derived from an EMBL/GenBank/DDBJ whole genome shotgun (WGS) entry which is preliminary data.</text>
</comment>
<protein>
    <submittedName>
        <fullName evidence="4">Polysaccharide deacetylase family protein</fullName>
    </submittedName>
</protein>
<dbReference type="PROSITE" id="PS51677">
    <property type="entry name" value="NODB"/>
    <property type="match status" value="1"/>
</dbReference>
<dbReference type="GO" id="GO:0046872">
    <property type="term" value="F:metal ion binding"/>
    <property type="evidence" value="ECO:0007669"/>
    <property type="project" value="UniProtKB-KW"/>
</dbReference>
<dbReference type="GO" id="GO:0005975">
    <property type="term" value="P:carbohydrate metabolic process"/>
    <property type="evidence" value="ECO:0007669"/>
    <property type="project" value="InterPro"/>
</dbReference>
<dbReference type="SUPFAM" id="SSF88713">
    <property type="entry name" value="Glycoside hydrolase/deacetylase"/>
    <property type="match status" value="1"/>
</dbReference>
<name>A0A3B0FTQ0_PSEPS</name>
<accession>A0A3B0FTQ0</accession>
<feature type="domain" description="NodB homology" evidence="3">
    <location>
        <begin position="35"/>
        <end position="223"/>
    </location>
</feature>
<keyword evidence="1" id="KW-0479">Metal-binding</keyword>
<dbReference type="AlphaFoldDB" id="A0A3B0FTQ0"/>
<dbReference type="Proteomes" id="UP000273159">
    <property type="component" value="Unassembled WGS sequence"/>
</dbReference>
<reference evidence="5" key="2">
    <citation type="submission" date="2018-10" db="EMBL/GenBank/DDBJ databases">
        <authorList>
            <person name="Wang Y."/>
            <person name="Wang J."/>
            <person name="Yang X."/>
            <person name="Wang Z."/>
            <person name="Huang Y."/>
        </authorList>
    </citation>
    <scope>NUCLEOTIDE SEQUENCE [LARGE SCALE GENOMIC DNA]</scope>
    <source>
        <strain evidence="5">J015</strain>
    </source>
</reference>
<organism evidence="4 5">
    <name type="scientific">Pseudarthrobacter phenanthrenivorans</name>
    <name type="common">Arthrobacter phenanthrenivorans</name>
    <dbReference type="NCBI Taxonomy" id="361575"/>
    <lineage>
        <taxon>Bacteria</taxon>
        <taxon>Bacillati</taxon>
        <taxon>Actinomycetota</taxon>
        <taxon>Actinomycetes</taxon>
        <taxon>Micrococcales</taxon>
        <taxon>Micrococcaceae</taxon>
        <taxon>Pseudarthrobacter</taxon>
    </lineage>
</organism>
<keyword evidence="2" id="KW-0378">Hydrolase</keyword>
<dbReference type="GO" id="GO:0016020">
    <property type="term" value="C:membrane"/>
    <property type="evidence" value="ECO:0007669"/>
    <property type="project" value="TreeGrafter"/>
</dbReference>
<evidence type="ECO:0000259" key="3">
    <source>
        <dbReference type="PROSITE" id="PS51677"/>
    </source>
</evidence>
<gene>
    <name evidence="4" type="ORF">D7Z96_08255</name>
</gene>
<sequence>MAGSPAPLVINVPSTWGVPAQWRGVDLERIQTTSPVVALTFDAGASAAGVASILNTLARYDVDATFFVTGAFARTYPDAVKAMMAGGHPVGNHSDTHPDFTTLTNAQIVSELTAADSAVRTVTGRGTIPLFRFPFGARTAADIAVVNDAGYVAFRWTVDSLGWQGTSGGRTAEFVRDRVLAAATPGEIVLMHVGAHPTDGSTLDADALPSVIEGLRARGYQFISFSSLVP</sequence>
<dbReference type="CDD" id="cd10917">
    <property type="entry name" value="CE4_NodB_like_6s_7s"/>
    <property type="match status" value="1"/>
</dbReference>
<evidence type="ECO:0000256" key="2">
    <source>
        <dbReference type="ARBA" id="ARBA00022801"/>
    </source>
</evidence>
<dbReference type="PANTHER" id="PTHR10587:SF133">
    <property type="entry name" value="CHITIN DEACETYLASE 1-RELATED"/>
    <property type="match status" value="1"/>
</dbReference>
<dbReference type="InterPro" id="IPR002509">
    <property type="entry name" value="NODB_dom"/>
</dbReference>
<reference evidence="4 5" key="1">
    <citation type="submission" date="2018-10" db="EMBL/GenBank/DDBJ databases">
        <title>Genome-guide identification and characterization of bacteria that degrade polycyclic aromatic hydrocarbons and resist hexavalent chromium simultaneously.</title>
        <authorList>
            <person name="Feng H."/>
        </authorList>
    </citation>
    <scope>NUCLEOTIDE SEQUENCE [LARGE SCALE GENOMIC DNA]</scope>
    <source>
        <strain evidence="4 5">J015</strain>
    </source>
</reference>
<evidence type="ECO:0000313" key="4">
    <source>
        <dbReference type="EMBL" id="RKO25011.1"/>
    </source>
</evidence>
<evidence type="ECO:0000313" key="5">
    <source>
        <dbReference type="Proteomes" id="UP000273159"/>
    </source>
</evidence>
<dbReference type="Pfam" id="PF01522">
    <property type="entry name" value="Polysacc_deac_1"/>
    <property type="match status" value="1"/>
</dbReference>